<comment type="similarity">
    <text evidence="6 7">Belongs to the PAL/histidase family.</text>
</comment>
<dbReference type="GO" id="GO:0004397">
    <property type="term" value="F:histidine ammonia-lyase activity"/>
    <property type="evidence" value="ECO:0007669"/>
    <property type="project" value="UniProtKB-EC"/>
</dbReference>
<dbReference type="EMBL" id="LAPT01000029">
    <property type="protein sequence ID" value="PXF31888.1"/>
    <property type="molecule type" value="Genomic_DNA"/>
</dbReference>
<dbReference type="InterPro" id="IPR024083">
    <property type="entry name" value="Fumarase/histidase_N"/>
</dbReference>
<name>A0ABX5M2X9_9GAMM</name>
<evidence type="ECO:0000313" key="10">
    <source>
        <dbReference type="EMBL" id="PXF31888.1"/>
    </source>
</evidence>
<dbReference type="EC" id="4.3.1.3" evidence="2 6"/>
<feature type="cross-link" description="5-imidazolinone (Ala-Gly)" evidence="6">
    <location>
        <begin position="146"/>
        <end position="148"/>
    </location>
</feature>
<dbReference type="NCBIfam" id="TIGR01225">
    <property type="entry name" value="hutH"/>
    <property type="match status" value="1"/>
</dbReference>
<organism evidence="10 11">
    <name type="scientific">Pokkaliibacter plantistimulans</name>
    <dbReference type="NCBI Taxonomy" id="1635171"/>
    <lineage>
        <taxon>Bacteria</taxon>
        <taxon>Pseudomonadati</taxon>
        <taxon>Pseudomonadota</taxon>
        <taxon>Gammaproteobacteria</taxon>
        <taxon>Oceanospirillales</taxon>
        <taxon>Balneatrichaceae</taxon>
        <taxon>Pokkaliibacter</taxon>
    </lineage>
</organism>
<dbReference type="PROSITE" id="PS00488">
    <property type="entry name" value="PAL_HISTIDASE"/>
    <property type="match status" value="1"/>
</dbReference>
<dbReference type="SUPFAM" id="SSF48557">
    <property type="entry name" value="L-aspartase-like"/>
    <property type="match status" value="1"/>
</dbReference>
<dbReference type="CDD" id="cd00332">
    <property type="entry name" value="PAL-HAL"/>
    <property type="match status" value="1"/>
</dbReference>
<dbReference type="Proteomes" id="UP000248090">
    <property type="component" value="Unassembled WGS sequence"/>
</dbReference>
<dbReference type="InterPro" id="IPR008948">
    <property type="entry name" value="L-Aspartase-like"/>
</dbReference>
<accession>A0ABX5M2X9</accession>
<evidence type="ECO:0000256" key="4">
    <source>
        <dbReference type="ARBA" id="ARBA00023239"/>
    </source>
</evidence>
<keyword evidence="6" id="KW-0963">Cytoplasm</keyword>
<dbReference type="Gene3D" id="1.20.200.10">
    <property type="entry name" value="Fumarase/aspartase (Central domain)"/>
    <property type="match status" value="1"/>
</dbReference>
<evidence type="ECO:0000313" key="11">
    <source>
        <dbReference type="Proteomes" id="UP000248090"/>
    </source>
</evidence>
<dbReference type="InterPro" id="IPR001106">
    <property type="entry name" value="Aromatic_Lyase"/>
</dbReference>
<dbReference type="Pfam" id="PF00221">
    <property type="entry name" value="Lyase_aromatic"/>
    <property type="match status" value="1"/>
</dbReference>
<comment type="PTM">
    <text evidence="6">Contains an active site 4-methylidene-imidazol-5-one (MIO), which is formed autocatalytically by cyclization and dehydration of residues Ala-Ser-Gly.</text>
</comment>
<evidence type="ECO:0000256" key="5">
    <source>
        <dbReference type="ARBA" id="ARBA00049269"/>
    </source>
</evidence>
<dbReference type="PANTHER" id="PTHR10362">
    <property type="entry name" value="HISTIDINE AMMONIA-LYASE"/>
    <property type="match status" value="1"/>
</dbReference>
<keyword evidence="4 6" id="KW-0456">Lyase</keyword>
<gene>
    <name evidence="6" type="primary">hutH</name>
    <name evidence="10" type="ORF">WH50_07215</name>
</gene>
<evidence type="ECO:0000256" key="9">
    <source>
        <dbReference type="RuleBase" id="RU004480"/>
    </source>
</evidence>
<keyword evidence="3 6" id="KW-0369">Histidine metabolism</keyword>
<dbReference type="InterPro" id="IPR005921">
    <property type="entry name" value="HutH"/>
</dbReference>
<evidence type="ECO:0000256" key="1">
    <source>
        <dbReference type="ARBA" id="ARBA00005113"/>
    </source>
</evidence>
<sequence length="515" mass="54903">MVAVFKLTIKPGQLTLADLRRVAREAVELHLDPACHQAIHKSAATVQQVIAENRVVYGINTGFGLLANTRISPEDLELLQRSIVLSHAAGVGQFMEPSTVRLLMVLKINSLARGFSGIRLEVIDALVRLVNAEVYPCIPEKGSVGASGDLAPLAHMSTVLLGEGEVLYKGERLSGAEGLKIAGLDAITLAPKEGLALLNGTQASTAFALQGLFYAEDLYAAATVAGAMSVEAALGSRRPFDARIHEVRGHQTQMDAAAAYRHLLQDASEIGSSHQNCEKVQDPYSLRCQPQVMGACLQQIRQAAEVLLVEANSVSDNPLVFADDGDIISGGNFHAEPVAMAADNLALAIAEIGSLSERRMALLIDSNLSKLPPFLVNNGGVNSGFMIAQVTGAALASENKTLAHPASVDSLPTSANQEDHVSMATFAARRLRDMSDNTAGILAVELLAACQGVDFRAPHKPSQPLQQAHAMLREEVSFYDKDRYFAPDIAKAQALIHQAHYNALMPAHLLPSLGE</sequence>
<comment type="catalytic activity">
    <reaction evidence="5 6 8">
        <text>L-histidine = trans-urocanate + NH4(+)</text>
        <dbReference type="Rhea" id="RHEA:21232"/>
        <dbReference type="ChEBI" id="CHEBI:17771"/>
        <dbReference type="ChEBI" id="CHEBI:28938"/>
        <dbReference type="ChEBI" id="CHEBI:57595"/>
        <dbReference type="EC" id="4.3.1.3"/>
    </reaction>
</comment>
<evidence type="ECO:0000256" key="8">
    <source>
        <dbReference type="RuleBase" id="RU004479"/>
    </source>
</evidence>
<dbReference type="InterPro" id="IPR022313">
    <property type="entry name" value="Phe/His_NH3-lyase_AS"/>
</dbReference>
<proteinExistence type="inferred from homology"/>
<evidence type="ECO:0000256" key="7">
    <source>
        <dbReference type="RuleBase" id="RU003954"/>
    </source>
</evidence>
<dbReference type="Gene3D" id="1.10.275.10">
    <property type="entry name" value="Fumarase/aspartase (N-terminal domain)"/>
    <property type="match status" value="1"/>
</dbReference>
<evidence type="ECO:0000256" key="3">
    <source>
        <dbReference type="ARBA" id="ARBA00022808"/>
    </source>
</evidence>
<protein>
    <recommendedName>
        <fullName evidence="2 6">Histidine ammonia-lyase</fullName>
        <shortName evidence="6">Histidase</shortName>
        <ecNumber evidence="2 6">4.3.1.3</ecNumber>
    </recommendedName>
</protein>
<evidence type="ECO:0000256" key="2">
    <source>
        <dbReference type="ARBA" id="ARBA00012994"/>
    </source>
</evidence>
<comment type="pathway">
    <text evidence="1 6 8">Amino-acid degradation; L-histidine degradation into L-glutamate; N-formimidoyl-L-glutamate from L-histidine: step 1/3.</text>
</comment>
<reference evidence="10 11" key="1">
    <citation type="submission" date="2015-03" db="EMBL/GenBank/DDBJ databases">
        <authorList>
            <person name="Krishnan R."/>
            <person name="Midha S."/>
            <person name="Patil P.B."/>
            <person name="Rameshkumar N."/>
        </authorList>
    </citation>
    <scope>NUCLEOTIDE SEQUENCE [LARGE SCALE GENOMIC DNA]</scope>
    <source>
        <strain evidence="10 11">L1E11</strain>
    </source>
</reference>
<dbReference type="NCBIfam" id="NF006871">
    <property type="entry name" value="PRK09367.1"/>
    <property type="match status" value="1"/>
</dbReference>
<keyword evidence="11" id="KW-1185">Reference proteome</keyword>
<dbReference type="HAMAP" id="MF_00229">
    <property type="entry name" value="His_ammonia_lyase"/>
    <property type="match status" value="1"/>
</dbReference>
<comment type="subcellular location">
    <subcellularLocation>
        <location evidence="6 9">Cytoplasm</location>
    </subcellularLocation>
</comment>
<feature type="modified residue" description="2,3-didehydroalanine (Ser)" evidence="6">
    <location>
        <position position="147"/>
    </location>
</feature>
<evidence type="ECO:0000256" key="6">
    <source>
        <dbReference type="HAMAP-Rule" id="MF_00229"/>
    </source>
</evidence>
<comment type="caution">
    <text evidence="10">The sequence shown here is derived from an EMBL/GenBank/DDBJ whole genome shotgun (WGS) entry which is preliminary data.</text>
</comment>